<keyword evidence="2" id="KW-0547">Nucleotide-binding</keyword>
<dbReference type="Gene3D" id="3.40.50.300">
    <property type="entry name" value="P-loop containing nucleotide triphosphate hydrolases"/>
    <property type="match status" value="1"/>
</dbReference>
<dbReference type="PANTHER" id="PTHR30258:SF2">
    <property type="entry name" value="COMG OPERON PROTEIN 1"/>
    <property type="match status" value="1"/>
</dbReference>
<evidence type="ECO:0000256" key="2">
    <source>
        <dbReference type="ARBA" id="ARBA00022741"/>
    </source>
</evidence>
<evidence type="ECO:0000259" key="4">
    <source>
        <dbReference type="Pfam" id="PF00437"/>
    </source>
</evidence>
<dbReference type="GO" id="GO:0005524">
    <property type="term" value="F:ATP binding"/>
    <property type="evidence" value="ECO:0007669"/>
    <property type="project" value="UniProtKB-KW"/>
</dbReference>
<evidence type="ECO:0000313" key="6">
    <source>
        <dbReference type="Proteomes" id="UP000318405"/>
    </source>
</evidence>
<organism evidence="5 6">
    <name type="scientific">Verticiella sediminum</name>
    <dbReference type="NCBI Taxonomy" id="1247510"/>
    <lineage>
        <taxon>Bacteria</taxon>
        <taxon>Pseudomonadati</taxon>
        <taxon>Pseudomonadota</taxon>
        <taxon>Betaproteobacteria</taxon>
        <taxon>Burkholderiales</taxon>
        <taxon>Alcaligenaceae</taxon>
        <taxon>Verticiella</taxon>
    </lineage>
</organism>
<dbReference type="EMBL" id="VLTJ01000011">
    <property type="protein sequence ID" value="TSH97071.1"/>
    <property type="molecule type" value="Genomic_DNA"/>
</dbReference>
<dbReference type="GO" id="GO:0016887">
    <property type="term" value="F:ATP hydrolysis activity"/>
    <property type="evidence" value="ECO:0007669"/>
    <property type="project" value="TreeGrafter"/>
</dbReference>
<protein>
    <submittedName>
        <fullName evidence="5">General secretion pathway protein</fullName>
    </submittedName>
</protein>
<gene>
    <name evidence="5" type="ORF">FOZ76_07035</name>
</gene>
<dbReference type="Gene3D" id="3.30.450.90">
    <property type="match status" value="1"/>
</dbReference>
<dbReference type="InterPro" id="IPR001482">
    <property type="entry name" value="T2SS/T4SS_dom"/>
</dbReference>
<evidence type="ECO:0000313" key="5">
    <source>
        <dbReference type="EMBL" id="TSH97071.1"/>
    </source>
</evidence>
<reference evidence="5 6" key="1">
    <citation type="submission" date="2019-07" db="EMBL/GenBank/DDBJ databases">
        <title>Qingshengfaniella alkalisoli gen. nov., sp. nov., isolated from saline soil.</title>
        <authorList>
            <person name="Xu L."/>
            <person name="Huang X.-X."/>
            <person name="Sun J.-Q."/>
        </authorList>
    </citation>
    <scope>NUCLEOTIDE SEQUENCE [LARGE SCALE GENOMIC DNA]</scope>
    <source>
        <strain evidence="5 6">DSM 27279</strain>
    </source>
</reference>
<sequence length="567" mass="61627">MALNFGRRADAPLPSLAHPEVVRRRVLRVDSQSELARLPQPLRRVLRDDFDVGASSNRFCPMQYEDGSVVIATLEAYQDSDQVDELERMVVRRRYRLAEPSRLVVPATLLLALVRSQVGSGGPGLPRTPGSASAMADAFHDMVAWGLQHDASDLHVNLRMHAAESEVRYTVAGRYVAPARFARMPTVTLMEILSVAWMDVQGGNGAVFDPLIEQQGRIALEIGGRPVMLRWASLAADSGASVCLRILRLDARVEASFAALGYLPEQIATLDRARLTDGGAIVVAGVVGSGKSTTIAAMMSMIPSTRKVITLEDPVEYLIPGALQNSVVRTLDAERQDAFDAKLRTVKRSAMHDLLVGEVRDTQTGRAFMDLAGSGISLYTTVHAGAAMLIPDRLASDFIGVSRDFLATPGILKLLVYQALLPKLCSHCAEPLSAWSAADPDRWGAYRDRIESACGCSSTSVRMRSVAGCAHCRARRMPELYGLDGRTVVAEMIEPAADDVFLANLRRADNVRQRRHLASQRSAPYNAPGMRGKTAMECGLYKCLQGELDPRDLQARFGAFAADGCAP</sequence>
<dbReference type="AlphaFoldDB" id="A0A556AVV3"/>
<dbReference type="InterPro" id="IPR027417">
    <property type="entry name" value="P-loop_NTPase"/>
</dbReference>
<keyword evidence="3" id="KW-0067">ATP-binding</keyword>
<dbReference type="PANTHER" id="PTHR30258">
    <property type="entry name" value="TYPE II SECRETION SYSTEM PROTEIN GSPE-RELATED"/>
    <property type="match status" value="1"/>
</dbReference>
<dbReference type="Pfam" id="PF00437">
    <property type="entry name" value="T2SSE"/>
    <property type="match status" value="1"/>
</dbReference>
<evidence type="ECO:0000256" key="1">
    <source>
        <dbReference type="ARBA" id="ARBA00006611"/>
    </source>
</evidence>
<dbReference type="SUPFAM" id="SSF52540">
    <property type="entry name" value="P-loop containing nucleoside triphosphate hydrolases"/>
    <property type="match status" value="1"/>
</dbReference>
<feature type="domain" description="Bacterial type II secretion system protein E" evidence="4">
    <location>
        <begin position="140"/>
        <end position="498"/>
    </location>
</feature>
<dbReference type="OrthoDB" id="5790493at2"/>
<evidence type="ECO:0000256" key="3">
    <source>
        <dbReference type="ARBA" id="ARBA00022840"/>
    </source>
</evidence>
<accession>A0A556AVV3</accession>
<proteinExistence type="inferred from homology"/>
<comment type="similarity">
    <text evidence="1">Belongs to the GSP E family.</text>
</comment>
<comment type="caution">
    <text evidence="5">The sequence shown here is derived from an EMBL/GenBank/DDBJ whole genome shotgun (WGS) entry which is preliminary data.</text>
</comment>
<dbReference type="RefSeq" id="WP_143947438.1">
    <property type="nucleotide sequence ID" value="NZ_BAABMB010000002.1"/>
</dbReference>
<keyword evidence="6" id="KW-1185">Reference proteome</keyword>
<dbReference type="Proteomes" id="UP000318405">
    <property type="component" value="Unassembled WGS sequence"/>
</dbReference>
<name>A0A556AVV3_9BURK</name>
<dbReference type="GO" id="GO:0005886">
    <property type="term" value="C:plasma membrane"/>
    <property type="evidence" value="ECO:0007669"/>
    <property type="project" value="TreeGrafter"/>
</dbReference>